<feature type="domain" description="Ribosomal RNA large subunit methyltransferase K/L-like methyltransferase" evidence="3">
    <location>
        <begin position="213"/>
        <end position="239"/>
    </location>
</feature>
<sequence length="246" mass="28239">MSTFFLLFGNTPELSRLEFTSLHPEWPLFFCEKNLFGFSGPELDEKAAKIFANELLQELGGTIKILWQRESFDLKVKSQTVLESLVEILSQQEKKIHFTFQQLGKQQLEISQEAIKEELTKKDRPARYFSAEPQEVAFLAHHQNAREIFVFQDTEHQNSVLCETFAVQDLDNWTKKDRQKPYANRRKGMLPPKVALMMTNIAFGSYCQANPGKKDVHLYDPFCGTGTVLIEAALRGLKVFGSDLDQ</sequence>
<proteinExistence type="predicted"/>
<gene>
    <name evidence="4" type="ORF">SDC9_166516</name>
</gene>
<protein>
    <recommendedName>
        <fullName evidence="3">Ribosomal RNA large subunit methyltransferase K/L-like methyltransferase domain-containing protein</fullName>
    </recommendedName>
</protein>
<keyword evidence="2" id="KW-0808">Transferase</keyword>
<evidence type="ECO:0000256" key="1">
    <source>
        <dbReference type="ARBA" id="ARBA00022603"/>
    </source>
</evidence>
<dbReference type="EMBL" id="VSSQ01066656">
    <property type="protein sequence ID" value="MPN19150.1"/>
    <property type="molecule type" value="Genomic_DNA"/>
</dbReference>
<reference evidence="4" key="1">
    <citation type="submission" date="2019-08" db="EMBL/GenBank/DDBJ databases">
        <authorList>
            <person name="Kucharzyk K."/>
            <person name="Murdoch R.W."/>
            <person name="Higgins S."/>
            <person name="Loffler F."/>
        </authorList>
    </citation>
    <scope>NUCLEOTIDE SEQUENCE</scope>
</reference>
<dbReference type="Gene3D" id="3.40.50.150">
    <property type="entry name" value="Vaccinia Virus protein VP39"/>
    <property type="match status" value="1"/>
</dbReference>
<name>A0A645FZT2_9ZZZZ</name>
<accession>A0A645FZT2</accession>
<dbReference type="GO" id="GO:0008168">
    <property type="term" value="F:methyltransferase activity"/>
    <property type="evidence" value="ECO:0007669"/>
    <property type="project" value="UniProtKB-KW"/>
</dbReference>
<dbReference type="Pfam" id="PF01170">
    <property type="entry name" value="UPF0020"/>
    <property type="match status" value="1"/>
</dbReference>
<dbReference type="AlphaFoldDB" id="A0A645FZT2"/>
<dbReference type="InterPro" id="IPR000241">
    <property type="entry name" value="RlmKL-like_Mtase"/>
</dbReference>
<dbReference type="SUPFAM" id="SSF53335">
    <property type="entry name" value="S-adenosyl-L-methionine-dependent methyltransferases"/>
    <property type="match status" value="1"/>
</dbReference>
<comment type="caution">
    <text evidence="4">The sequence shown here is derived from an EMBL/GenBank/DDBJ whole genome shotgun (WGS) entry which is preliminary data.</text>
</comment>
<evidence type="ECO:0000256" key="2">
    <source>
        <dbReference type="ARBA" id="ARBA00022679"/>
    </source>
</evidence>
<organism evidence="4">
    <name type="scientific">bioreactor metagenome</name>
    <dbReference type="NCBI Taxonomy" id="1076179"/>
    <lineage>
        <taxon>unclassified sequences</taxon>
        <taxon>metagenomes</taxon>
        <taxon>ecological metagenomes</taxon>
    </lineage>
</organism>
<dbReference type="InterPro" id="IPR053943">
    <property type="entry name" value="RlmKL-like_Mtase_CS"/>
</dbReference>
<evidence type="ECO:0000259" key="3">
    <source>
        <dbReference type="Pfam" id="PF01170"/>
    </source>
</evidence>
<dbReference type="PROSITE" id="PS01261">
    <property type="entry name" value="UPF0020"/>
    <property type="match status" value="1"/>
</dbReference>
<keyword evidence="1" id="KW-0489">Methyltransferase</keyword>
<dbReference type="InterPro" id="IPR029063">
    <property type="entry name" value="SAM-dependent_MTases_sf"/>
</dbReference>
<evidence type="ECO:0000313" key="4">
    <source>
        <dbReference type="EMBL" id="MPN19150.1"/>
    </source>
</evidence>
<dbReference type="GO" id="GO:0032259">
    <property type="term" value="P:methylation"/>
    <property type="evidence" value="ECO:0007669"/>
    <property type="project" value="UniProtKB-KW"/>
</dbReference>